<evidence type="ECO:0000256" key="1">
    <source>
        <dbReference type="SAM" id="Phobius"/>
    </source>
</evidence>
<dbReference type="AlphaFoldDB" id="A0A1G2KPR7"/>
<keyword evidence="1" id="KW-0472">Membrane</keyword>
<keyword evidence="1" id="KW-1133">Transmembrane helix</keyword>
<name>A0A1G2KPR7_9BACT</name>
<comment type="caution">
    <text evidence="2">The sequence shown here is derived from an EMBL/GenBank/DDBJ whole genome shotgun (WGS) entry which is preliminary data.</text>
</comment>
<protein>
    <submittedName>
        <fullName evidence="2">Uncharacterized protein</fullName>
    </submittedName>
</protein>
<keyword evidence="1" id="KW-0812">Transmembrane</keyword>
<sequence>MPSVSKRIAVSLTLAAFLMLVFFGFANMMHGSDGRMPGDCPFSAMGASLCPQDTLAVALHHIAAYQSFFSVPIHSGITALIIFLLLALSAVFILSISPPLFIPAARVSRAYNFPLSVSPDRKIARWLSLLENSPSQ</sequence>
<proteinExistence type="predicted"/>
<evidence type="ECO:0000313" key="3">
    <source>
        <dbReference type="Proteomes" id="UP000177362"/>
    </source>
</evidence>
<dbReference type="Proteomes" id="UP000177362">
    <property type="component" value="Unassembled WGS sequence"/>
</dbReference>
<evidence type="ECO:0000313" key="2">
    <source>
        <dbReference type="EMBL" id="OHA01398.1"/>
    </source>
</evidence>
<reference evidence="2 3" key="1">
    <citation type="journal article" date="2016" name="Nat. Commun.">
        <title>Thousands of microbial genomes shed light on interconnected biogeochemical processes in an aquifer system.</title>
        <authorList>
            <person name="Anantharaman K."/>
            <person name="Brown C.T."/>
            <person name="Hug L.A."/>
            <person name="Sharon I."/>
            <person name="Castelle C.J."/>
            <person name="Probst A.J."/>
            <person name="Thomas B.C."/>
            <person name="Singh A."/>
            <person name="Wilkins M.J."/>
            <person name="Karaoz U."/>
            <person name="Brodie E.L."/>
            <person name="Williams K.H."/>
            <person name="Hubbard S.S."/>
            <person name="Banfield J.F."/>
        </authorList>
    </citation>
    <scope>NUCLEOTIDE SEQUENCE [LARGE SCALE GENOMIC DNA]</scope>
</reference>
<feature type="transmembrane region" description="Helical" evidence="1">
    <location>
        <begin position="77"/>
        <end position="102"/>
    </location>
</feature>
<organism evidence="2 3">
    <name type="scientific">Candidatus Sungbacteria bacterium RIFCSPHIGHO2_02_FULL_49_12</name>
    <dbReference type="NCBI Taxonomy" id="1802271"/>
    <lineage>
        <taxon>Bacteria</taxon>
        <taxon>Candidatus Sungiibacteriota</taxon>
    </lineage>
</organism>
<gene>
    <name evidence="2" type="ORF">A3C11_02675</name>
</gene>
<dbReference type="EMBL" id="MHQJ01000017">
    <property type="protein sequence ID" value="OHA01398.1"/>
    <property type="molecule type" value="Genomic_DNA"/>
</dbReference>
<accession>A0A1G2KPR7</accession>
<dbReference type="STRING" id="1802271.A3C11_02675"/>